<protein>
    <submittedName>
        <fullName evidence="11">Sugar transferase</fullName>
    </submittedName>
</protein>
<dbReference type="RefSeq" id="WP_176950797.1">
    <property type="nucleotide sequence ID" value="NZ_JABXYK010000009.1"/>
</dbReference>
<evidence type="ECO:0000256" key="7">
    <source>
        <dbReference type="ARBA" id="ARBA00023136"/>
    </source>
</evidence>
<feature type="domain" description="Bacterial sugar transferase" evidence="10">
    <location>
        <begin position="33"/>
        <end position="221"/>
    </location>
</feature>
<evidence type="ECO:0000256" key="4">
    <source>
        <dbReference type="ARBA" id="ARBA00022679"/>
    </source>
</evidence>
<evidence type="ECO:0000256" key="9">
    <source>
        <dbReference type="SAM" id="Phobius"/>
    </source>
</evidence>
<keyword evidence="3" id="KW-1003">Cell membrane</keyword>
<evidence type="ECO:0000256" key="8">
    <source>
        <dbReference type="ARBA" id="ARBA00023169"/>
    </source>
</evidence>
<feature type="transmembrane region" description="Helical" evidence="9">
    <location>
        <begin position="38"/>
        <end position="59"/>
    </location>
</feature>
<evidence type="ECO:0000256" key="2">
    <source>
        <dbReference type="ARBA" id="ARBA00006464"/>
    </source>
</evidence>
<keyword evidence="4 11" id="KW-0808">Transferase</keyword>
<keyword evidence="12" id="KW-1185">Reference proteome</keyword>
<evidence type="ECO:0000313" key="11">
    <source>
        <dbReference type="EMBL" id="NVP56835.1"/>
    </source>
</evidence>
<keyword evidence="5 9" id="KW-0812">Transmembrane</keyword>
<reference evidence="11 12" key="1">
    <citation type="submission" date="2020-06" db="EMBL/GenBank/DDBJ databases">
        <title>Rhizobium sp.nov. isolated from the tomato plant.</title>
        <authorList>
            <person name="Thin K.K."/>
            <person name="Zhang X."/>
            <person name="He S."/>
        </authorList>
    </citation>
    <scope>NUCLEOTIDE SEQUENCE [LARGE SCALE GENOMIC DNA]</scope>
    <source>
        <strain evidence="11 12">DBTS2</strain>
    </source>
</reference>
<proteinExistence type="inferred from homology"/>
<comment type="similarity">
    <text evidence="2">Belongs to the bacterial sugar transferase family.</text>
</comment>
<evidence type="ECO:0000259" key="10">
    <source>
        <dbReference type="Pfam" id="PF02397"/>
    </source>
</evidence>
<comment type="subcellular location">
    <subcellularLocation>
        <location evidence="1">Cell membrane</location>
    </subcellularLocation>
</comment>
<dbReference type="Pfam" id="PF02397">
    <property type="entry name" value="Bac_transf"/>
    <property type="match status" value="1"/>
</dbReference>
<evidence type="ECO:0000256" key="6">
    <source>
        <dbReference type="ARBA" id="ARBA00022989"/>
    </source>
</evidence>
<organism evidence="11 12">
    <name type="scientific">Mycoplana rhizolycopersici</name>
    <dbReference type="NCBI Taxonomy" id="2746702"/>
    <lineage>
        <taxon>Bacteria</taxon>
        <taxon>Pseudomonadati</taxon>
        <taxon>Pseudomonadota</taxon>
        <taxon>Alphaproteobacteria</taxon>
        <taxon>Hyphomicrobiales</taxon>
        <taxon>Rhizobiaceae</taxon>
        <taxon>Mycoplana</taxon>
    </lineage>
</organism>
<evidence type="ECO:0000256" key="3">
    <source>
        <dbReference type="ARBA" id="ARBA00022475"/>
    </source>
</evidence>
<evidence type="ECO:0000256" key="1">
    <source>
        <dbReference type="ARBA" id="ARBA00004236"/>
    </source>
</evidence>
<sequence>MSKDHLPFSLRLATQPMSQAQAVGSRSIYLASKRLFDIFVTLALAPFALALVGVLVLLVRADGQPAFFSQPRIGKDGKTFQLWKLRSMVPQAADKLQEHLSSNSAARIEWELTQKLKEDPRITRVGRYLRKYSLDELPQLWNVLRGDMSLVGPRPILPEQRTQYPGTAYYEMRPGLTGLWQISERNGCSFAERAVHDTRYFGMMSFGTDLWILSRTPLVVFQGTGL</sequence>
<dbReference type="GO" id="GO:0016740">
    <property type="term" value="F:transferase activity"/>
    <property type="evidence" value="ECO:0007669"/>
    <property type="project" value="UniProtKB-KW"/>
</dbReference>
<dbReference type="EMBL" id="JABXYK010000009">
    <property type="protein sequence ID" value="NVP56835.1"/>
    <property type="molecule type" value="Genomic_DNA"/>
</dbReference>
<evidence type="ECO:0000313" key="12">
    <source>
        <dbReference type="Proteomes" id="UP000659172"/>
    </source>
</evidence>
<name>A0ABX2QGN3_9HYPH</name>
<dbReference type="PANTHER" id="PTHR30576">
    <property type="entry name" value="COLANIC BIOSYNTHESIS UDP-GLUCOSE LIPID CARRIER TRANSFERASE"/>
    <property type="match status" value="1"/>
</dbReference>
<dbReference type="Proteomes" id="UP000659172">
    <property type="component" value="Unassembled WGS sequence"/>
</dbReference>
<keyword evidence="8" id="KW-0270">Exopolysaccharide synthesis</keyword>
<evidence type="ECO:0000256" key="5">
    <source>
        <dbReference type="ARBA" id="ARBA00022692"/>
    </source>
</evidence>
<comment type="caution">
    <text evidence="11">The sequence shown here is derived from an EMBL/GenBank/DDBJ whole genome shotgun (WGS) entry which is preliminary data.</text>
</comment>
<accession>A0ABX2QGN3</accession>
<keyword evidence="6 9" id="KW-1133">Transmembrane helix</keyword>
<gene>
    <name evidence="11" type="ORF">HV823_16385</name>
</gene>
<dbReference type="PANTHER" id="PTHR30576:SF4">
    <property type="entry name" value="UNDECAPRENYL-PHOSPHATE GALACTOSE PHOSPHOTRANSFERASE"/>
    <property type="match status" value="1"/>
</dbReference>
<keyword evidence="7 9" id="KW-0472">Membrane</keyword>
<dbReference type="InterPro" id="IPR003362">
    <property type="entry name" value="Bact_transf"/>
</dbReference>